<feature type="binding site" evidence="10">
    <location>
        <position position="439"/>
    </location>
    <ligand>
        <name>L-glutamate</name>
        <dbReference type="ChEBI" id="CHEBI:29985"/>
    </ligand>
</feature>
<dbReference type="GO" id="GO:0006750">
    <property type="term" value="P:glutathione biosynthetic process"/>
    <property type="evidence" value="ECO:0007669"/>
    <property type="project" value="UniProtKB-KW"/>
</dbReference>
<dbReference type="Gene3D" id="3.60.20.40">
    <property type="match status" value="1"/>
</dbReference>
<dbReference type="PANTHER" id="PTHR43199:SF1">
    <property type="entry name" value="GLUTATHIONE HYDROLASE PROENZYME"/>
    <property type="match status" value="1"/>
</dbReference>
<dbReference type="EC" id="3.4.19.13" evidence="11"/>
<comment type="similarity">
    <text evidence="3 11">Belongs to the gamma-glutamyltransferase family.</text>
</comment>
<keyword evidence="15" id="KW-1185">Reference proteome</keyword>
<comment type="catalytic activity">
    <reaction evidence="2 11">
        <text>glutathione + H2O = L-cysteinylglycine + L-glutamate</text>
        <dbReference type="Rhea" id="RHEA:28807"/>
        <dbReference type="ChEBI" id="CHEBI:15377"/>
        <dbReference type="ChEBI" id="CHEBI:29985"/>
        <dbReference type="ChEBI" id="CHEBI:57925"/>
        <dbReference type="ChEBI" id="CHEBI:61694"/>
        <dbReference type="EC" id="3.4.19.13"/>
    </reaction>
</comment>
<evidence type="ECO:0000256" key="10">
    <source>
        <dbReference type="PIRSR" id="PIRSR600101-2"/>
    </source>
</evidence>
<feature type="chain" id="PRO_5017442633" description="Glutathione hydrolase proenzyme" evidence="13">
    <location>
        <begin position="25"/>
        <end position="579"/>
    </location>
</feature>
<evidence type="ECO:0000256" key="3">
    <source>
        <dbReference type="ARBA" id="ARBA00009381"/>
    </source>
</evidence>
<dbReference type="InterPro" id="IPR000101">
    <property type="entry name" value="GGT_peptidase"/>
</dbReference>
<keyword evidence="6 11" id="KW-0865">Zymogen</keyword>
<dbReference type="Pfam" id="PF01019">
    <property type="entry name" value="G_glu_transpept"/>
    <property type="match status" value="1"/>
</dbReference>
<accession>A0A397Q879</accession>
<keyword evidence="7 11" id="KW-0012">Acyltransferase</keyword>
<comment type="PTM">
    <text evidence="11">Cleaved by autocatalysis into a large and a small subunit.</text>
</comment>
<keyword evidence="11" id="KW-0317">Glutathione biosynthesis</keyword>
<comment type="pathway">
    <text evidence="11">Sulfur metabolism; glutathione metabolism.</text>
</comment>
<evidence type="ECO:0000313" key="14">
    <source>
        <dbReference type="EMBL" id="RIA55727.1"/>
    </source>
</evidence>
<dbReference type="InterPro" id="IPR051792">
    <property type="entry name" value="GGT_bact"/>
</dbReference>
<feature type="binding site" evidence="10">
    <location>
        <position position="486"/>
    </location>
    <ligand>
        <name>L-glutamate</name>
        <dbReference type="ChEBI" id="CHEBI:29985"/>
    </ligand>
</feature>
<evidence type="ECO:0000256" key="6">
    <source>
        <dbReference type="ARBA" id="ARBA00023145"/>
    </source>
</evidence>
<feature type="binding site" evidence="10">
    <location>
        <position position="114"/>
    </location>
    <ligand>
        <name>L-glutamate</name>
        <dbReference type="ChEBI" id="CHEBI:29985"/>
    </ligand>
</feature>
<protein>
    <recommendedName>
        <fullName evidence="11">Glutathione hydrolase proenzyme</fullName>
        <ecNumber evidence="11">2.3.2.2</ecNumber>
        <ecNumber evidence="11">3.4.19.13</ecNumber>
    </recommendedName>
    <component>
        <recommendedName>
            <fullName evidence="11">Glutathione hydrolase large chain</fullName>
        </recommendedName>
    </component>
    <component>
        <recommendedName>
            <fullName evidence="11">Glutathione hydrolase small chain</fullName>
        </recommendedName>
    </component>
</protein>
<evidence type="ECO:0000256" key="7">
    <source>
        <dbReference type="ARBA" id="ARBA00023315"/>
    </source>
</evidence>
<dbReference type="InterPro" id="IPR043137">
    <property type="entry name" value="GGT_ssub_C"/>
</dbReference>
<keyword evidence="5 11" id="KW-0378">Hydrolase</keyword>
<comment type="subunit">
    <text evidence="11">This enzyme consists of two polypeptide chains, which are synthesized in precursor form from a single polypeptide.</text>
</comment>
<feature type="binding site" evidence="10">
    <location>
        <begin position="464"/>
        <end position="465"/>
    </location>
    <ligand>
        <name>L-glutamate</name>
        <dbReference type="ChEBI" id="CHEBI:29985"/>
    </ligand>
</feature>
<feature type="region of interest" description="Disordered" evidence="12">
    <location>
        <begin position="370"/>
        <end position="392"/>
    </location>
</feature>
<keyword evidence="13" id="KW-0732">Signal</keyword>
<evidence type="ECO:0000256" key="1">
    <source>
        <dbReference type="ARBA" id="ARBA00001049"/>
    </source>
</evidence>
<feature type="signal peptide" evidence="13">
    <location>
        <begin position="1"/>
        <end position="24"/>
    </location>
</feature>
<dbReference type="GO" id="GO:0036374">
    <property type="term" value="F:glutathione hydrolase activity"/>
    <property type="evidence" value="ECO:0007669"/>
    <property type="project" value="UniProtKB-UniRule"/>
</dbReference>
<comment type="caution">
    <text evidence="14">The sequence shown here is derived from an EMBL/GenBank/DDBJ whole genome shotgun (WGS) entry which is preliminary data.</text>
</comment>
<evidence type="ECO:0000256" key="8">
    <source>
        <dbReference type="ARBA" id="ARBA00047417"/>
    </source>
</evidence>
<evidence type="ECO:0000256" key="5">
    <source>
        <dbReference type="ARBA" id="ARBA00022801"/>
    </source>
</evidence>
<dbReference type="Proteomes" id="UP000266273">
    <property type="component" value="Unassembled WGS sequence"/>
</dbReference>
<feature type="active site" description="Nucleophile" evidence="9">
    <location>
        <position position="399"/>
    </location>
</feature>
<name>A0A397Q879_9HYPH</name>
<dbReference type="OrthoDB" id="9781342at2"/>
<dbReference type="NCBIfam" id="TIGR00066">
    <property type="entry name" value="g_glut_trans"/>
    <property type="match status" value="1"/>
</dbReference>
<dbReference type="InterPro" id="IPR043138">
    <property type="entry name" value="GGT_lsub"/>
</dbReference>
<proteinExistence type="inferred from homology"/>
<evidence type="ECO:0000256" key="4">
    <source>
        <dbReference type="ARBA" id="ARBA00022679"/>
    </source>
</evidence>
<dbReference type="AlphaFoldDB" id="A0A397Q879"/>
<evidence type="ECO:0000256" key="9">
    <source>
        <dbReference type="PIRSR" id="PIRSR600101-1"/>
    </source>
</evidence>
<dbReference type="EMBL" id="QXDF01000001">
    <property type="protein sequence ID" value="RIA55727.1"/>
    <property type="molecule type" value="Genomic_DNA"/>
</dbReference>
<comment type="catalytic activity">
    <reaction evidence="1 11">
        <text>an S-substituted glutathione + H2O = an S-substituted L-cysteinylglycine + L-glutamate</text>
        <dbReference type="Rhea" id="RHEA:59468"/>
        <dbReference type="ChEBI" id="CHEBI:15377"/>
        <dbReference type="ChEBI" id="CHEBI:29985"/>
        <dbReference type="ChEBI" id="CHEBI:90779"/>
        <dbReference type="ChEBI" id="CHEBI:143103"/>
        <dbReference type="EC" id="3.4.19.13"/>
    </reaction>
</comment>
<evidence type="ECO:0000256" key="12">
    <source>
        <dbReference type="SAM" id="MobiDB-lite"/>
    </source>
</evidence>
<evidence type="ECO:0000256" key="2">
    <source>
        <dbReference type="ARBA" id="ARBA00001089"/>
    </source>
</evidence>
<comment type="catalytic activity">
    <reaction evidence="8 11">
        <text>an N-terminal (5-L-glutamyl)-[peptide] + an alpha-amino acid = 5-L-glutamyl amino acid + an N-terminal L-alpha-aminoacyl-[peptide]</text>
        <dbReference type="Rhea" id="RHEA:23904"/>
        <dbReference type="Rhea" id="RHEA-COMP:9780"/>
        <dbReference type="Rhea" id="RHEA-COMP:9795"/>
        <dbReference type="ChEBI" id="CHEBI:77644"/>
        <dbReference type="ChEBI" id="CHEBI:78597"/>
        <dbReference type="ChEBI" id="CHEBI:78599"/>
        <dbReference type="ChEBI" id="CHEBI:78608"/>
        <dbReference type="EC" id="2.3.2.2"/>
    </reaction>
</comment>
<sequence>MGKAFWLGLAIAIAVMALANSAFGQDQRAEPEAASGRAEKMLVRGQQQMVVAAHPLASRAGREMLRAGGTAMDAAIAAQMVLNVVEPQSSGIGGGAFLLYWDAETETLTAYDGREVAPRAATPDRFLDEEGARLPFGVASTGGLAVGVPGLLRMLEMAHRAHGRLDWTALFDPAIDAADRGFEVTARLNMLLRRSAERLGPRARSYFFGPQGAPVAPGRRLRNADLAETFRRIAAGGADAFYRGPIAQDIVETVRSAARNPGDMTLADLADYRAKAREPVCGPYRAYRVCGMGPPTSGGLTVLQVLMMLERFDLGEEPLNGRALHLIAEAQKLAYADRGKYMADADFVDVPKGLIDRDYLRARSERISPHRAMDRAAPGDPPGSEGVFGNGESADQPGTSHISVIDAQGNVVSMTSSIERAFGSGLMVRGFLLNNQLTDFSFRPTDADGRPVANRVEAGKRPRSSMSPTVAFADEEPAMVTGSPGGSRIILYTLKSLIGAIDWKLDAQEAVSLPNFGSRGGRLDLEAGHDWTPQAERLRGLGHNLRETPMTSGIHMIIARDGVLEGGADPRRDGMALAD</sequence>
<evidence type="ECO:0000313" key="15">
    <source>
        <dbReference type="Proteomes" id="UP000266273"/>
    </source>
</evidence>
<organism evidence="14 15">
    <name type="scientific">Dichotomicrobium thermohalophilum</name>
    <dbReference type="NCBI Taxonomy" id="933063"/>
    <lineage>
        <taxon>Bacteria</taxon>
        <taxon>Pseudomonadati</taxon>
        <taxon>Pseudomonadota</taxon>
        <taxon>Alphaproteobacteria</taxon>
        <taxon>Hyphomicrobiales</taxon>
        <taxon>Hyphomicrobiaceae</taxon>
        <taxon>Dichotomicrobium</taxon>
    </lineage>
</organism>
<dbReference type="GO" id="GO:0103068">
    <property type="term" value="F:leukotriene C4 gamma-glutamyl transferase activity"/>
    <property type="evidence" value="ECO:0007669"/>
    <property type="project" value="UniProtKB-EC"/>
</dbReference>
<dbReference type="UniPathway" id="UPA00204"/>
<dbReference type="Gene3D" id="1.10.246.130">
    <property type="match status" value="1"/>
</dbReference>
<keyword evidence="4 11" id="KW-0808">Transferase</keyword>
<evidence type="ECO:0000256" key="11">
    <source>
        <dbReference type="RuleBase" id="RU368036"/>
    </source>
</evidence>
<evidence type="ECO:0000256" key="13">
    <source>
        <dbReference type="SAM" id="SignalP"/>
    </source>
</evidence>
<dbReference type="PANTHER" id="PTHR43199">
    <property type="entry name" value="GLUTATHIONE HYDROLASE"/>
    <property type="match status" value="1"/>
</dbReference>
<dbReference type="EC" id="2.3.2.2" evidence="11"/>
<dbReference type="RefSeq" id="WP_119060590.1">
    <property type="nucleotide sequence ID" value="NZ_QXDF01000001.1"/>
</dbReference>
<reference evidence="14 15" key="1">
    <citation type="submission" date="2018-08" db="EMBL/GenBank/DDBJ databases">
        <title>Genomic Encyclopedia of Archaeal and Bacterial Type Strains, Phase II (KMG-II): from individual species to whole genera.</title>
        <authorList>
            <person name="Goeker M."/>
        </authorList>
    </citation>
    <scope>NUCLEOTIDE SEQUENCE [LARGE SCALE GENOMIC DNA]</scope>
    <source>
        <strain evidence="14 15">DSM 5002</strain>
    </source>
</reference>
<dbReference type="GO" id="GO:0006751">
    <property type="term" value="P:glutathione catabolic process"/>
    <property type="evidence" value="ECO:0007669"/>
    <property type="project" value="UniProtKB-UniRule"/>
</dbReference>
<dbReference type="PRINTS" id="PR01210">
    <property type="entry name" value="GGTRANSPTASE"/>
</dbReference>
<dbReference type="InterPro" id="IPR029055">
    <property type="entry name" value="Ntn_hydrolases_N"/>
</dbReference>
<gene>
    <name evidence="14" type="ORF">BXY53_0803</name>
</gene>
<dbReference type="SUPFAM" id="SSF56235">
    <property type="entry name" value="N-terminal nucleophile aminohydrolases (Ntn hydrolases)"/>
    <property type="match status" value="1"/>
</dbReference>